<dbReference type="AlphaFoldDB" id="A0A927RHK7"/>
<organism evidence="2 3">
    <name type="scientific">Actinopolymorpha pittospori</name>
    <dbReference type="NCBI Taxonomy" id="648752"/>
    <lineage>
        <taxon>Bacteria</taxon>
        <taxon>Bacillati</taxon>
        <taxon>Actinomycetota</taxon>
        <taxon>Actinomycetes</taxon>
        <taxon>Propionibacteriales</taxon>
        <taxon>Actinopolymorphaceae</taxon>
        <taxon>Actinopolymorpha</taxon>
    </lineage>
</organism>
<dbReference type="Gene3D" id="3.40.630.120">
    <property type="match status" value="1"/>
</dbReference>
<comment type="caution">
    <text evidence="2">The sequence shown here is derived from an EMBL/GenBank/DDBJ whole genome shotgun (WGS) entry which is preliminary data.</text>
</comment>
<dbReference type="EMBL" id="JADBEM010000001">
    <property type="protein sequence ID" value="MBE1605296.1"/>
    <property type="molecule type" value="Genomic_DNA"/>
</dbReference>
<gene>
    <name evidence="2" type="ORF">HEB94_002144</name>
</gene>
<proteinExistence type="predicted"/>
<evidence type="ECO:0000313" key="3">
    <source>
        <dbReference type="Proteomes" id="UP000638648"/>
    </source>
</evidence>
<name>A0A927RHK7_9ACTN</name>
<evidence type="ECO:0000259" key="1">
    <source>
        <dbReference type="Pfam" id="PF18164"/>
    </source>
</evidence>
<accession>A0A927RHK7</accession>
<reference evidence="2" key="1">
    <citation type="submission" date="2020-10" db="EMBL/GenBank/DDBJ databases">
        <title>Sequencing the genomes of 1000 actinobacteria strains.</title>
        <authorList>
            <person name="Klenk H.-P."/>
        </authorList>
    </citation>
    <scope>NUCLEOTIDE SEQUENCE</scope>
    <source>
        <strain evidence="2">DSM 45354</strain>
    </source>
</reference>
<keyword evidence="3" id="KW-1185">Reference proteome</keyword>
<feature type="domain" description="GNAT-like C-terminal" evidence="1">
    <location>
        <begin position="32"/>
        <end position="189"/>
    </location>
</feature>
<protein>
    <recommendedName>
        <fullName evidence="1">GNAT-like C-terminal domain-containing protein</fullName>
    </recommendedName>
</protein>
<evidence type="ECO:0000313" key="2">
    <source>
        <dbReference type="EMBL" id="MBE1605296.1"/>
    </source>
</evidence>
<dbReference type="Proteomes" id="UP000638648">
    <property type="component" value="Unassembled WGS sequence"/>
</dbReference>
<dbReference type="InterPro" id="IPR041644">
    <property type="entry name" value="GNAT_C"/>
</dbReference>
<dbReference type="Pfam" id="PF18164">
    <property type="entry name" value="GNAT_C"/>
    <property type="match status" value="1"/>
</dbReference>
<sequence length="191" mass="21736">MGAEMEWSRQVTGISGLDATWGMPRVFRGVTYRLGRLAFDRQRPRSGPPDHPILPLGHSGLNTHVPSDGGPLEPAACDNSFSTALEFFPNRFPEQVVAFGCHSWLMDEQLATYLPKTSNILRFQGRFETFTDREQADWAPLENLFHRRYEGKNVSTELLDELPQDSTLQRAIVRHLRGGGHWYNQTGWILI</sequence>